<organism evidence="2 3">
    <name type="scientific">Guyanagaster necrorhizus</name>
    <dbReference type="NCBI Taxonomy" id="856835"/>
    <lineage>
        <taxon>Eukaryota</taxon>
        <taxon>Fungi</taxon>
        <taxon>Dikarya</taxon>
        <taxon>Basidiomycota</taxon>
        <taxon>Agaricomycotina</taxon>
        <taxon>Agaricomycetes</taxon>
        <taxon>Agaricomycetidae</taxon>
        <taxon>Agaricales</taxon>
        <taxon>Marasmiineae</taxon>
        <taxon>Physalacriaceae</taxon>
        <taxon>Guyanagaster</taxon>
    </lineage>
</organism>
<evidence type="ECO:0000256" key="1">
    <source>
        <dbReference type="SAM" id="Coils"/>
    </source>
</evidence>
<dbReference type="GeneID" id="66107715"/>
<feature type="coiled-coil region" evidence="1">
    <location>
        <begin position="54"/>
        <end position="88"/>
    </location>
</feature>
<gene>
    <name evidence="2" type="ORF">BT62DRAFT_928032</name>
</gene>
<dbReference type="Proteomes" id="UP000812287">
    <property type="component" value="Unassembled WGS sequence"/>
</dbReference>
<keyword evidence="3" id="KW-1185">Reference proteome</keyword>
<dbReference type="OrthoDB" id="2953739at2759"/>
<name>A0A9P7W193_9AGAR</name>
<evidence type="ECO:0000313" key="3">
    <source>
        <dbReference type="Proteomes" id="UP000812287"/>
    </source>
</evidence>
<sequence>MGCSPKSNIHETRENSCSPAVLVTPSSTASRLSITRSSPLYEFLLALPSVELSDVDWELRARNLERENEKLKKEALVTEEEYKRLQRLYSDLPKKS</sequence>
<keyword evidence="1" id="KW-0175">Coiled coil</keyword>
<dbReference type="EMBL" id="MU250526">
    <property type="protein sequence ID" value="KAG7450752.1"/>
    <property type="molecule type" value="Genomic_DNA"/>
</dbReference>
<reference evidence="2" key="1">
    <citation type="submission" date="2020-11" db="EMBL/GenBank/DDBJ databases">
        <title>Adaptations for nitrogen fixation in a non-lichenized fungal sporocarp promotes dispersal by wood-feeding termites.</title>
        <authorList>
            <consortium name="DOE Joint Genome Institute"/>
            <person name="Koch R.A."/>
            <person name="Yoon G."/>
            <person name="Arayal U."/>
            <person name="Lail K."/>
            <person name="Amirebrahimi M."/>
            <person name="Labutti K."/>
            <person name="Lipzen A."/>
            <person name="Riley R."/>
            <person name="Barry K."/>
            <person name="Henrissat B."/>
            <person name="Grigoriev I.V."/>
            <person name="Herr J.R."/>
            <person name="Aime M.C."/>
        </authorList>
    </citation>
    <scope>NUCLEOTIDE SEQUENCE</scope>
    <source>
        <strain evidence="2">MCA 3950</strain>
    </source>
</reference>
<comment type="caution">
    <text evidence="2">The sequence shown here is derived from an EMBL/GenBank/DDBJ whole genome shotgun (WGS) entry which is preliminary data.</text>
</comment>
<proteinExistence type="predicted"/>
<evidence type="ECO:0000313" key="2">
    <source>
        <dbReference type="EMBL" id="KAG7450752.1"/>
    </source>
</evidence>
<accession>A0A9P7W193</accession>
<dbReference type="AlphaFoldDB" id="A0A9P7W193"/>
<dbReference type="RefSeq" id="XP_043044252.1">
    <property type="nucleotide sequence ID" value="XM_043185418.1"/>
</dbReference>
<protein>
    <submittedName>
        <fullName evidence="2">Uncharacterized protein</fullName>
    </submittedName>
</protein>